<dbReference type="SUPFAM" id="SSF47459">
    <property type="entry name" value="HLH, helix-loop-helix DNA-binding domain"/>
    <property type="match status" value="1"/>
</dbReference>
<dbReference type="Gene3D" id="4.10.280.10">
    <property type="entry name" value="Helix-loop-helix DNA-binding domain"/>
    <property type="match status" value="1"/>
</dbReference>
<dbReference type="InterPro" id="IPR044295">
    <property type="entry name" value="BIM1/2/3"/>
</dbReference>
<feature type="region of interest" description="Disordered" evidence="6">
    <location>
        <begin position="289"/>
        <end position="333"/>
    </location>
</feature>
<sequence length="333" mass="36398">MRTGKSNQEDEEYEDDEMVAKREGPSSTSNANSSIGNSKDAKNNDRANAIRSKHSVTEQRRRSKINERFQILRDLIPHSDQKRDTASFLLEVIEYVQYLQEKVQKYEGSYQNWSGEPTKLIPWRNTHWRMQTFVGHPQSVKNGSASGPTYSGKFDDNNISISPAMLASSQNPLDSHSGRDVLQDADITNKVPLPMSLEGNIHASIRSDGVLDQSLQIPISGGQATECPIANNASSQPEEMAIEGGTISISSLYSEGLLNSLTQALQNTGLDLSQASVSIQVDLGKRANKGPPFGMPIFKETGNPSSSGHPAMAHVGDLGSGDDSEQVKKRLRT</sequence>
<dbReference type="InterPro" id="IPR036638">
    <property type="entry name" value="HLH_DNA-bd_sf"/>
</dbReference>
<reference evidence="9" key="1">
    <citation type="submission" date="2025-08" db="UniProtKB">
        <authorList>
            <consortium name="RefSeq"/>
        </authorList>
    </citation>
    <scope>IDENTIFICATION</scope>
    <source>
        <tissue evidence="9">Young leaves</tissue>
    </source>
</reference>
<name>A0A6J1HCP5_CUCMO</name>
<comment type="subcellular location">
    <subcellularLocation>
        <location evidence="1">Nucleus</location>
    </subcellularLocation>
</comment>
<evidence type="ECO:0000256" key="5">
    <source>
        <dbReference type="ARBA" id="ARBA00023242"/>
    </source>
</evidence>
<dbReference type="InterPro" id="IPR011598">
    <property type="entry name" value="bHLH_dom"/>
</dbReference>
<feature type="compositionally biased region" description="Polar residues" evidence="6">
    <location>
        <begin position="25"/>
        <end position="37"/>
    </location>
</feature>
<keyword evidence="5" id="KW-0539">Nucleus</keyword>
<evidence type="ECO:0000259" key="7">
    <source>
        <dbReference type="PROSITE" id="PS50888"/>
    </source>
</evidence>
<dbReference type="CDD" id="cd11453">
    <property type="entry name" value="bHLH_AtBIM_like"/>
    <property type="match status" value="1"/>
</dbReference>
<protein>
    <submittedName>
        <fullName evidence="9">Transcription factor BIM2 isoform X1</fullName>
    </submittedName>
</protein>
<dbReference type="Pfam" id="PF00010">
    <property type="entry name" value="HLH"/>
    <property type="match status" value="1"/>
</dbReference>
<evidence type="ECO:0000313" key="8">
    <source>
        <dbReference type="Proteomes" id="UP000504609"/>
    </source>
</evidence>
<dbReference type="SMART" id="SM00353">
    <property type="entry name" value="HLH"/>
    <property type="match status" value="1"/>
</dbReference>
<dbReference type="GO" id="GO:0003700">
    <property type="term" value="F:DNA-binding transcription factor activity"/>
    <property type="evidence" value="ECO:0007669"/>
    <property type="project" value="InterPro"/>
</dbReference>
<evidence type="ECO:0000256" key="3">
    <source>
        <dbReference type="ARBA" id="ARBA00023125"/>
    </source>
</evidence>
<dbReference type="Proteomes" id="UP000504609">
    <property type="component" value="Unplaced"/>
</dbReference>
<evidence type="ECO:0000313" key="9">
    <source>
        <dbReference type="RefSeq" id="XP_022961743.1"/>
    </source>
</evidence>
<evidence type="ECO:0000256" key="2">
    <source>
        <dbReference type="ARBA" id="ARBA00023015"/>
    </source>
</evidence>
<keyword evidence="8" id="KW-1185">Reference proteome</keyword>
<keyword evidence="2" id="KW-0805">Transcription regulation</keyword>
<dbReference type="PANTHER" id="PTHR46412:SF6">
    <property type="entry name" value="TRANSCRIPTION FACTOR BIM2"/>
    <property type="match status" value="1"/>
</dbReference>
<keyword evidence="4" id="KW-0804">Transcription</keyword>
<dbReference type="PROSITE" id="PS50888">
    <property type="entry name" value="BHLH"/>
    <property type="match status" value="1"/>
</dbReference>
<dbReference type="KEGG" id="cmos:111462422"/>
<keyword evidence="3" id="KW-0238">DNA-binding</keyword>
<dbReference type="GO" id="GO:0046983">
    <property type="term" value="F:protein dimerization activity"/>
    <property type="evidence" value="ECO:0007669"/>
    <property type="project" value="InterPro"/>
</dbReference>
<evidence type="ECO:0000256" key="1">
    <source>
        <dbReference type="ARBA" id="ARBA00004123"/>
    </source>
</evidence>
<dbReference type="GO" id="GO:0003677">
    <property type="term" value="F:DNA binding"/>
    <property type="evidence" value="ECO:0007669"/>
    <property type="project" value="UniProtKB-KW"/>
</dbReference>
<dbReference type="PANTHER" id="PTHR46412">
    <property type="entry name" value="BES1-INTERACTING MYC-LIKE PROTEIN"/>
    <property type="match status" value="1"/>
</dbReference>
<dbReference type="GeneID" id="111462422"/>
<gene>
    <name evidence="9" type="primary">LOC111462422</name>
</gene>
<dbReference type="FunFam" id="4.10.280.10:FF:000093">
    <property type="entry name" value="BHLH domain class transcription factor"/>
    <property type="match status" value="1"/>
</dbReference>
<accession>A0A6J1HCP5</accession>
<feature type="domain" description="BHLH" evidence="7">
    <location>
        <begin position="49"/>
        <end position="99"/>
    </location>
</feature>
<dbReference type="AlphaFoldDB" id="A0A6J1HCP5"/>
<feature type="region of interest" description="Disordered" evidence="6">
    <location>
        <begin position="1"/>
        <end position="62"/>
    </location>
</feature>
<proteinExistence type="predicted"/>
<dbReference type="RefSeq" id="XP_022961743.1">
    <property type="nucleotide sequence ID" value="XM_023105975.1"/>
</dbReference>
<dbReference type="GO" id="GO:0005634">
    <property type="term" value="C:nucleus"/>
    <property type="evidence" value="ECO:0007669"/>
    <property type="project" value="UniProtKB-SubCell"/>
</dbReference>
<evidence type="ECO:0000256" key="4">
    <source>
        <dbReference type="ARBA" id="ARBA00023163"/>
    </source>
</evidence>
<evidence type="ECO:0000256" key="6">
    <source>
        <dbReference type="SAM" id="MobiDB-lite"/>
    </source>
</evidence>
<dbReference type="GO" id="GO:0006351">
    <property type="term" value="P:DNA-templated transcription"/>
    <property type="evidence" value="ECO:0007669"/>
    <property type="project" value="InterPro"/>
</dbReference>
<organism evidence="8 9">
    <name type="scientific">Cucurbita moschata</name>
    <name type="common">Winter crookneck squash</name>
    <name type="synonym">Cucurbita pepo var. moschata</name>
    <dbReference type="NCBI Taxonomy" id="3662"/>
    <lineage>
        <taxon>Eukaryota</taxon>
        <taxon>Viridiplantae</taxon>
        <taxon>Streptophyta</taxon>
        <taxon>Embryophyta</taxon>
        <taxon>Tracheophyta</taxon>
        <taxon>Spermatophyta</taxon>
        <taxon>Magnoliopsida</taxon>
        <taxon>eudicotyledons</taxon>
        <taxon>Gunneridae</taxon>
        <taxon>Pentapetalae</taxon>
        <taxon>rosids</taxon>
        <taxon>fabids</taxon>
        <taxon>Cucurbitales</taxon>
        <taxon>Cucurbitaceae</taxon>
        <taxon>Cucurbiteae</taxon>
        <taxon>Cucurbita</taxon>
    </lineage>
</organism>